<dbReference type="PANTHER" id="PTHR42711">
    <property type="entry name" value="ABC TRANSPORTER ATP-BINDING PROTEIN"/>
    <property type="match status" value="1"/>
</dbReference>
<keyword evidence="2" id="KW-0813">Transport</keyword>
<dbReference type="Gene3D" id="3.40.50.300">
    <property type="entry name" value="P-loop containing nucleotide triphosphate hydrolases"/>
    <property type="match status" value="1"/>
</dbReference>
<dbReference type="PROSITE" id="PS50893">
    <property type="entry name" value="ABC_TRANSPORTER_2"/>
    <property type="match status" value="1"/>
</dbReference>
<dbReference type="GO" id="GO:0005524">
    <property type="term" value="F:ATP binding"/>
    <property type="evidence" value="ECO:0007669"/>
    <property type="project" value="UniProtKB-KW"/>
</dbReference>
<dbReference type="Pfam" id="PF00005">
    <property type="entry name" value="ABC_tran"/>
    <property type="match status" value="1"/>
</dbReference>
<comment type="caution">
    <text evidence="6">The sequence shown here is derived from an EMBL/GenBank/DDBJ whole genome shotgun (WGS) entry which is preliminary data.</text>
</comment>
<dbReference type="InterPro" id="IPR003593">
    <property type="entry name" value="AAA+_ATPase"/>
</dbReference>
<feature type="domain" description="ABC transporter" evidence="5">
    <location>
        <begin position="11"/>
        <end position="240"/>
    </location>
</feature>
<protein>
    <submittedName>
        <fullName evidence="6">ATP-binding cassette domain-containing protein</fullName>
    </submittedName>
</protein>
<gene>
    <name evidence="6" type="ORF">GTK09_09285</name>
</gene>
<dbReference type="EMBL" id="JAAAMG010000006">
    <property type="protein sequence ID" value="NDW04620.1"/>
    <property type="molecule type" value="Genomic_DNA"/>
</dbReference>
<dbReference type="Proteomes" id="UP000469011">
    <property type="component" value="Unassembled WGS sequence"/>
</dbReference>
<proteinExistence type="inferred from homology"/>
<evidence type="ECO:0000256" key="2">
    <source>
        <dbReference type="ARBA" id="ARBA00022448"/>
    </source>
</evidence>
<name>A0A6N9SZU8_9HYPH</name>
<evidence type="ECO:0000313" key="6">
    <source>
        <dbReference type="EMBL" id="NDW04620.1"/>
    </source>
</evidence>
<dbReference type="CDD" id="cd03230">
    <property type="entry name" value="ABC_DR_subfamily_A"/>
    <property type="match status" value="1"/>
</dbReference>
<dbReference type="PROSITE" id="PS00211">
    <property type="entry name" value="ABC_TRANSPORTER_1"/>
    <property type="match status" value="1"/>
</dbReference>
<evidence type="ECO:0000256" key="3">
    <source>
        <dbReference type="ARBA" id="ARBA00022741"/>
    </source>
</evidence>
<keyword evidence="7" id="KW-1185">Reference proteome</keyword>
<dbReference type="RefSeq" id="WP_163462876.1">
    <property type="nucleotide sequence ID" value="NZ_JAAAMG010000006.1"/>
</dbReference>
<dbReference type="AlphaFoldDB" id="A0A6N9SZU8"/>
<dbReference type="InterPro" id="IPR003439">
    <property type="entry name" value="ABC_transporter-like_ATP-bd"/>
</dbReference>
<organism evidence="6 7">
    <name type="scientific">Jiella pacifica</name>
    <dbReference type="NCBI Taxonomy" id="2696469"/>
    <lineage>
        <taxon>Bacteria</taxon>
        <taxon>Pseudomonadati</taxon>
        <taxon>Pseudomonadota</taxon>
        <taxon>Alphaproteobacteria</taxon>
        <taxon>Hyphomicrobiales</taxon>
        <taxon>Aurantimonadaceae</taxon>
        <taxon>Jiella</taxon>
    </lineage>
</organism>
<comment type="similarity">
    <text evidence="1">Belongs to the ABC transporter superfamily.</text>
</comment>
<evidence type="ECO:0000256" key="1">
    <source>
        <dbReference type="ARBA" id="ARBA00005417"/>
    </source>
</evidence>
<dbReference type="InterPro" id="IPR027417">
    <property type="entry name" value="P-loop_NTPase"/>
</dbReference>
<dbReference type="InterPro" id="IPR017871">
    <property type="entry name" value="ABC_transporter-like_CS"/>
</dbReference>
<evidence type="ECO:0000259" key="5">
    <source>
        <dbReference type="PROSITE" id="PS50893"/>
    </source>
</evidence>
<keyword evidence="3" id="KW-0547">Nucleotide-binding</keyword>
<keyword evidence="4 6" id="KW-0067">ATP-binding</keyword>
<dbReference type="InterPro" id="IPR050763">
    <property type="entry name" value="ABC_transporter_ATP-binding"/>
</dbReference>
<dbReference type="PANTHER" id="PTHR42711:SF10">
    <property type="entry name" value="ABC TRANSPORTER ATP-BINDING PROTEIN"/>
    <property type="match status" value="1"/>
</dbReference>
<evidence type="ECO:0000256" key="4">
    <source>
        <dbReference type="ARBA" id="ARBA00022840"/>
    </source>
</evidence>
<accession>A0A6N9SZU8</accession>
<evidence type="ECO:0000313" key="7">
    <source>
        <dbReference type="Proteomes" id="UP000469011"/>
    </source>
</evidence>
<dbReference type="SMART" id="SM00382">
    <property type="entry name" value="AAA"/>
    <property type="match status" value="1"/>
</dbReference>
<sequence length="314" mass="34778">MQSTNVAHPILAVRGVSKTYEGGFQALKSIDLQIARGEIFALLGPNGAGKTTLISIICGIVNLSAGEITVDGHDIGRNYRAARSKIGLVPQELTTDAFETVFDTVSFSRGLFGKNKNPAHIEKVLRDLSLWDKRDNKIMTLSGGMKRRVLIAKALSHEPELLFLDEPTAGVDVALRREMWEVVRKLRENGVTIILTTHYIEEAEMMADRIGVISGGELILVEEKAELMRKLGHKELILHLQEPLSDVPPGFSDYDLSVSADGSMLTYSYDTNAERTGIGSLMRRLAEEGIRFRDLSTKQSTLEEIFVNLVEDRP</sequence>
<dbReference type="SUPFAM" id="SSF52540">
    <property type="entry name" value="P-loop containing nucleoside triphosphate hydrolases"/>
    <property type="match status" value="1"/>
</dbReference>
<dbReference type="GO" id="GO:0016887">
    <property type="term" value="F:ATP hydrolysis activity"/>
    <property type="evidence" value="ECO:0007669"/>
    <property type="project" value="InterPro"/>
</dbReference>
<reference evidence="6 7" key="1">
    <citation type="submission" date="2020-01" db="EMBL/GenBank/DDBJ databases">
        <title>Jiella pacifica sp. nov.</title>
        <authorList>
            <person name="Xue Z."/>
            <person name="Zhu S."/>
            <person name="Chen J."/>
            <person name="Yang J."/>
        </authorList>
    </citation>
    <scope>NUCLEOTIDE SEQUENCE [LARGE SCALE GENOMIC DNA]</scope>
    <source>
        <strain evidence="6 7">40Bstr34</strain>
    </source>
</reference>